<name>A0A1S0TIK4_LOALO</name>
<dbReference type="KEGG" id="loa:LOAG_13968"/>
<evidence type="ECO:0000313" key="1">
    <source>
        <dbReference type="EMBL" id="EFO14549.1"/>
    </source>
</evidence>
<proteinExistence type="predicted"/>
<accession>A0A1S0TIK4</accession>
<dbReference type="EMBL" id="JH712166">
    <property type="protein sequence ID" value="EFO14549.1"/>
    <property type="molecule type" value="Genomic_DNA"/>
</dbReference>
<dbReference type="RefSeq" id="XP_003149520.1">
    <property type="nucleotide sequence ID" value="XM_003149472.1"/>
</dbReference>
<sequence length="128" mass="14649">MENDAEVESSSDFQSQITLQLLVLALRALSYELRFSTSKSILVLSVSAVHRMYYQLKRRKEPSAFVPVDENRRHLINSCQEKKSNAKISLLIPADEKPDSNVLDTFAGTFQQQRLETTTFNQQNVLLE</sequence>
<reference evidence="1" key="1">
    <citation type="submission" date="2012-04" db="EMBL/GenBank/DDBJ databases">
        <title>The Genome Sequence of Loa loa.</title>
        <authorList>
            <consortium name="The Broad Institute Genome Sequencing Platform"/>
            <consortium name="Broad Institute Genome Sequencing Center for Infectious Disease"/>
            <person name="Nutman T.B."/>
            <person name="Fink D.L."/>
            <person name="Russ C."/>
            <person name="Young S."/>
            <person name="Zeng Q."/>
            <person name="Gargeya S."/>
            <person name="Alvarado L."/>
            <person name="Berlin A."/>
            <person name="Chapman S.B."/>
            <person name="Chen Z."/>
            <person name="Freedman E."/>
            <person name="Gellesch M."/>
            <person name="Goldberg J."/>
            <person name="Griggs A."/>
            <person name="Gujja S."/>
            <person name="Heilman E.R."/>
            <person name="Heiman D."/>
            <person name="Howarth C."/>
            <person name="Mehta T."/>
            <person name="Neiman D."/>
            <person name="Pearson M."/>
            <person name="Roberts A."/>
            <person name="Saif S."/>
            <person name="Shea T."/>
            <person name="Shenoy N."/>
            <person name="Sisk P."/>
            <person name="Stolte C."/>
            <person name="Sykes S."/>
            <person name="White J."/>
            <person name="Yandava C."/>
            <person name="Haas B."/>
            <person name="Henn M.R."/>
            <person name="Nusbaum C."/>
            <person name="Birren B."/>
        </authorList>
    </citation>
    <scope>NUCLEOTIDE SEQUENCE [LARGE SCALE GENOMIC DNA]</scope>
</reference>
<gene>
    <name evidence="1" type="ORF">LOAG_13968</name>
</gene>
<dbReference type="CTD" id="9951443"/>
<organism evidence="1">
    <name type="scientific">Loa loa</name>
    <name type="common">Eye worm</name>
    <name type="synonym">Filaria loa</name>
    <dbReference type="NCBI Taxonomy" id="7209"/>
    <lineage>
        <taxon>Eukaryota</taxon>
        <taxon>Metazoa</taxon>
        <taxon>Ecdysozoa</taxon>
        <taxon>Nematoda</taxon>
        <taxon>Chromadorea</taxon>
        <taxon>Rhabditida</taxon>
        <taxon>Spirurina</taxon>
        <taxon>Spiruromorpha</taxon>
        <taxon>Filarioidea</taxon>
        <taxon>Onchocercidae</taxon>
        <taxon>Loa</taxon>
    </lineage>
</organism>
<dbReference type="GeneID" id="9951443"/>
<dbReference type="InParanoid" id="A0A1S0TIK4"/>
<dbReference type="AlphaFoldDB" id="A0A1S0TIK4"/>
<protein>
    <submittedName>
        <fullName evidence="1">Uncharacterized protein</fullName>
    </submittedName>
</protein>